<protein>
    <submittedName>
        <fullName evidence="2">Uncharacterized protein</fullName>
    </submittedName>
</protein>
<dbReference type="Proteomes" id="UP000563524">
    <property type="component" value="Unassembled WGS sequence"/>
</dbReference>
<dbReference type="RefSeq" id="WP_183819280.1">
    <property type="nucleotide sequence ID" value="NZ_JACHOB010000006.1"/>
</dbReference>
<keyword evidence="3" id="KW-1185">Reference proteome</keyword>
<gene>
    <name evidence="2" type="ORF">GGQ59_002605</name>
</gene>
<feature type="transmembrane region" description="Helical" evidence="1">
    <location>
        <begin position="62"/>
        <end position="85"/>
    </location>
</feature>
<proteinExistence type="predicted"/>
<feature type="transmembrane region" description="Helical" evidence="1">
    <location>
        <begin position="92"/>
        <end position="110"/>
    </location>
</feature>
<keyword evidence="1" id="KW-1133">Transmembrane helix</keyword>
<keyword evidence="1" id="KW-0812">Transmembrane</keyword>
<keyword evidence="1" id="KW-0472">Membrane</keyword>
<evidence type="ECO:0000313" key="3">
    <source>
        <dbReference type="Proteomes" id="UP000563524"/>
    </source>
</evidence>
<feature type="transmembrane region" description="Helical" evidence="1">
    <location>
        <begin position="6"/>
        <end position="25"/>
    </location>
</feature>
<reference evidence="2 3" key="1">
    <citation type="submission" date="2020-08" db="EMBL/GenBank/DDBJ databases">
        <title>Genomic Encyclopedia of Type Strains, Phase IV (KMG-IV): sequencing the most valuable type-strain genomes for metagenomic binning, comparative biology and taxonomic classification.</title>
        <authorList>
            <person name="Goeker M."/>
        </authorList>
    </citation>
    <scope>NUCLEOTIDE SEQUENCE [LARGE SCALE GENOMIC DNA]</scope>
    <source>
        <strain evidence="2 3">DSM 102850</strain>
    </source>
</reference>
<dbReference type="AlphaFoldDB" id="A0A840I723"/>
<name>A0A840I723_9PROT</name>
<dbReference type="EMBL" id="JACHOB010000006">
    <property type="protein sequence ID" value="MBB4660061.1"/>
    <property type="molecule type" value="Genomic_DNA"/>
</dbReference>
<organism evidence="2 3">
    <name type="scientific">Parvularcula dongshanensis</name>
    <dbReference type="NCBI Taxonomy" id="1173995"/>
    <lineage>
        <taxon>Bacteria</taxon>
        <taxon>Pseudomonadati</taxon>
        <taxon>Pseudomonadota</taxon>
        <taxon>Alphaproteobacteria</taxon>
        <taxon>Parvularculales</taxon>
        <taxon>Parvularculaceae</taxon>
        <taxon>Parvularcula</taxon>
    </lineage>
</organism>
<accession>A0A840I723</accession>
<evidence type="ECO:0000256" key="1">
    <source>
        <dbReference type="SAM" id="Phobius"/>
    </source>
</evidence>
<sequence>MTGGPDTLLILGAVVLGLFVLAVVLKTVIGLAFRYLLFVGVALFIYQGRYGTEVMAWMTRDLAVEIASIAGAAFVSTWVIGALFLRRTRKRVFLLAAIGILMTLLFAEGMRG</sequence>
<comment type="caution">
    <text evidence="2">The sequence shown here is derived from an EMBL/GenBank/DDBJ whole genome shotgun (WGS) entry which is preliminary data.</text>
</comment>
<evidence type="ECO:0000313" key="2">
    <source>
        <dbReference type="EMBL" id="MBB4660061.1"/>
    </source>
</evidence>
<feature type="transmembrane region" description="Helical" evidence="1">
    <location>
        <begin position="32"/>
        <end position="50"/>
    </location>
</feature>